<evidence type="ECO:0000313" key="3">
    <source>
        <dbReference type="Proteomes" id="UP001174909"/>
    </source>
</evidence>
<dbReference type="EMBL" id="CASHTH010002465">
    <property type="protein sequence ID" value="CAI8030248.1"/>
    <property type="molecule type" value="Genomic_DNA"/>
</dbReference>
<feature type="domain" description="Senescence" evidence="1">
    <location>
        <begin position="6"/>
        <end position="102"/>
    </location>
</feature>
<reference evidence="2" key="1">
    <citation type="submission" date="2023-03" db="EMBL/GenBank/DDBJ databases">
        <authorList>
            <person name="Steffen K."/>
            <person name="Cardenas P."/>
        </authorList>
    </citation>
    <scope>NUCLEOTIDE SEQUENCE</scope>
</reference>
<accession>A0AA35WQM6</accession>
<gene>
    <name evidence="2" type="ORF">GBAR_LOCUS17154</name>
</gene>
<proteinExistence type="predicted"/>
<protein>
    <recommendedName>
        <fullName evidence="1">Senescence domain-containing protein</fullName>
    </recommendedName>
</protein>
<comment type="caution">
    <text evidence="2">The sequence shown here is derived from an EMBL/GenBank/DDBJ whole genome shotgun (WGS) entry which is preliminary data.</text>
</comment>
<dbReference type="AlphaFoldDB" id="A0AA35WQM6"/>
<name>A0AA35WQM6_GEOBA</name>
<organism evidence="2 3">
    <name type="scientific">Geodia barretti</name>
    <name type="common">Barrett's horny sponge</name>
    <dbReference type="NCBI Taxonomy" id="519541"/>
    <lineage>
        <taxon>Eukaryota</taxon>
        <taxon>Metazoa</taxon>
        <taxon>Porifera</taxon>
        <taxon>Demospongiae</taxon>
        <taxon>Heteroscleromorpha</taxon>
        <taxon>Tetractinellida</taxon>
        <taxon>Astrophorina</taxon>
        <taxon>Geodiidae</taxon>
        <taxon>Geodia</taxon>
    </lineage>
</organism>
<sequence length="138" mass="14891">MISLAKLTVAVGKQVKDAVADTEYVKSKEMNPHAKEAWKVTKSGVKGAAAVFGDLERGASALLTSVCHQTATTVEHKYGEQAGNVTAESLETGRSVAKLTYTYWSWKTWGIQFLGKVGEVIRRSDDKSSSSSPSTNNH</sequence>
<dbReference type="Proteomes" id="UP001174909">
    <property type="component" value="Unassembled WGS sequence"/>
</dbReference>
<keyword evidence="3" id="KW-1185">Reference proteome</keyword>
<dbReference type="InterPro" id="IPR009686">
    <property type="entry name" value="Senescence/spartin_C"/>
</dbReference>
<evidence type="ECO:0000259" key="1">
    <source>
        <dbReference type="Pfam" id="PF06911"/>
    </source>
</evidence>
<dbReference type="Pfam" id="PF06911">
    <property type="entry name" value="Senescence"/>
    <property type="match status" value="1"/>
</dbReference>
<evidence type="ECO:0000313" key="2">
    <source>
        <dbReference type="EMBL" id="CAI8030248.1"/>
    </source>
</evidence>